<accession>A0ABV2KDA4</accession>
<dbReference type="Proteomes" id="UP001549104">
    <property type="component" value="Unassembled WGS sequence"/>
</dbReference>
<name>A0ABV2KDA4_SPOPS</name>
<evidence type="ECO:0000313" key="2">
    <source>
        <dbReference type="Proteomes" id="UP001549104"/>
    </source>
</evidence>
<comment type="caution">
    <text evidence="1">The sequence shown here is derived from an EMBL/GenBank/DDBJ whole genome shotgun (WGS) entry which is preliminary data.</text>
</comment>
<evidence type="ECO:0000313" key="1">
    <source>
        <dbReference type="EMBL" id="MET3659055.1"/>
    </source>
</evidence>
<gene>
    <name evidence="1" type="ORF">ABIC55_004174</name>
</gene>
<organism evidence="1 2">
    <name type="scientific">Sporosarcina psychrophila</name>
    <name type="common">Bacillus psychrophilus</name>
    <dbReference type="NCBI Taxonomy" id="1476"/>
    <lineage>
        <taxon>Bacteria</taxon>
        <taxon>Bacillati</taxon>
        <taxon>Bacillota</taxon>
        <taxon>Bacilli</taxon>
        <taxon>Bacillales</taxon>
        <taxon>Caryophanaceae</taxon>
        <taxon>Sporosarcina</taxon>
    </lineage>
</organism>
<protein>
    <submittedName>
        <fullName evidence="1">Uncharacterized protein</fullName>
    </submittedName>
</protein>
<reference evidence="1 2" key="1">
    <citation type="submission" date="2024-06" db="EMBL/GenBank/DDBJ databases">
        <title>Sorghum-associated microbial communities from plants grown in Nebraska, USA.</title>
        <authorList>
            <person name="Schachtman D."/>
        </authorList>
    </citation>
    <scope>NUCLEOTIDE SEQUENCE [LARGE SCALE GENOMIC DNA]</scope>
    <source>
        <strain evidence="1 2">1288</strain>
    </source>
</reference>
<keyword evidence="2" id="KW-1185">Reference proteome</keyword>
<sequence length="59" mass="6770">MGIKKRCMNDIKSVFLVSRVKEQDTNCTVLSPFVNELPEEGRAVAGAWRDKFLELVDRE</sequence>
<dbReference type="EMBL" id="JBEPME010000007">
    <property type="protein sequence ID" value="MET3659055.1"/>
    <property type="molecule type" value="Genomic_DNA"/>
</dbReference>
<proteinExistence type="predicted"/>
<dbReference type="RefSeq" id="WP_354314603.1">
    <property type="nucleotide sequence ID" value="NZ_JBEPME010000007.1"/>
</dbReference>